<keyword evidence="4" id="KW-1185">Reference proteome</keyword>
<accession>A0ABN1UIB2</accession>
<proteinExistence type="predicted"/>
<comment type="caution">
    <text evidence="3">The sequence shown here is derived from an EMBL/GenBank/DDBJ whole genome shotgun (WGS) entry which is preliminary data.</text>
</comment>
<evidence type="ECO:0000313" key="3">
    <source>
        <dbReference type="EMBL" id="GAA2573202.1"/>
    </source>
</evidence>
<evidence type="ECO:0000256" key="1">
    <source>
        <dbReference type="SAM" id="MobiDB-lite"/>
    </source>
</evidence>
<protein>
    <recommendedName>
        <fullName evidence="5">Integral membrane protein</fullName>
    </recommendedName>
</protein>
<organism evidence="3 4">
    <name type="scientific">Actinomadura fulvescens</name>
    <dbReference type="NCBI Taxonomy" id="46160"/>
    <lineage>
        <taxon>Bacteria</taxon>
        <taxon>Bacillati</taxon>
        <taxon>Actinomycetota</taxon>
        <taxon>Actinomycetes</taxon>
        <taxon>Streptosporangiales</taxon>
        <taxon>Thermomonosporaceae</taxon>
        <taxon>Actinomadura</taxon>
    </lineage>
</organism>
<dbReference type="EMBL" id="BAAATD010000001">
    <property type="protein sequence ID" value="GAA2573202.1"/>
    <property type="molecule type" value="Genomic_DNA"/>
</dbReference>
<reference evidence="3 4" key="1">
    <citation type="journal article" date="2019" name="Int. J. Syst. Evol. Microbiol.">
        <title>The Global Catalogue of Microorganisms (GCM) 10K type strain sequencing project: providing services to taxonomists for standard genome sequencing and annotation.</title>
        <authorList>
            <consortium name="The Broad Institute Genomics Platform"/>
            <consortium name="The Broad Institute Genome Sequencing Center for Infectious Disease"/>
            <person name="Wu L."/>
            <person name="Ma J."/>
        </authorList>
    </citation>
    <scope>NUCLEOTIDE SEQUENCE [LARGE SCALE GENOMIC DNA]</scope>
    <source>
        <strain evidence="3 4">JCM 6833</strain>
    </source>
</reference>
<dbReference type="RefSeq" id="WP_344536593.1">
    <property type="nucleotide sequence ID" value="NZ_BAAATD010000001.1"/>
</dbReference>
<dbReference type="Proteomes" id="UP001501509">
    <property type="component" value="Unassembled WGS sequence"/>
</dbReference>
<evidence type="ECO:0008006" key="5">
    <source>
        <dbReference type="Google" id="ProtNLM"/>
    </source>
</evidence>
<name>A0ABN1UIB2_9ACTN</name>
<feature type="transmembrane region" description="Helical" evidence="2">
    <location>
        <begin position="159"/>
        <end position="179"/>
    </location>
</feature>
<evidence type="ECO:0000256" key="2">
    <source>
        <dbReference type="SAM" id="Phobius"/>
    </source>
</evidence>
<gene>
    <name evidence="3" type="ORF">GCM10010411_01060</name>
</gene>
<keyword evidence="2" id="KW-1133">Transmembrane helix</keyword>
<feature type="transmembrane region" description="Helical" evidence="2">
    <location>
        <begin position="79"/>
        <end position="103"/>
    </location>
</feature>
<sequence>MNSKAHDGAGRWSERRGRSQARRAERLQKLDAELERRMPGRYARRRNRRLLAGTGAALLGLLWADAAISWALAPSDTAMIANFVILGVLIVLGLPMAGQLIAVTRGVTSKREHELDERQQLARLRAFSTAYKCTTALIVVATAATMFSDRDDELHVPSAALFLILFALLVTHALLPLVVATWQLPDPPAEDDEDPADAAGHAA</sequence>
<feature type="transmembrane region" description="Helical" evidence="2">
    <location>
        <begin position="124"/>
        <end position="147"/>
    </location>
</feature>
<feature type="transmembrane region" description="Helical" evidence="2">
    <location>
        <begin position="50"/>
        <end position="73"/>
    </location>
</feature>
<feature type="region of interest" description="Disordered" evidence="1">
    <location>
        <begin position="1"/>
        <end position="24"/>
    </location>
</feature>
<evidence type="ECO:0000313" key="4">
    <source>
        <dbReference type="Proteomes" id="UP001501509"/>
    </source>
</evidence>
<keyword evidence="2" id="KW-0472">Membrane</keyword>
<keyword evidence="2" id="KW-0812">Transmembrane</keyword>